<gene>
    <name evidence="4" type="ORF">DT076_07365</name>
</gene>
<sequence>MVRGLVALLVLLALLVGAPLLLVVAGHLPSLDLVAPTELWRRLTSPDDGSALLVVLTLLGWLAWLVLLVSTLVESVAIAARRPLRLPGLAVPRGMVRGLLLAVVAMVVTPQVAGSAQAEPVLAVQAGPQAGPRAPDRPAAPGESLRSSDHRHEVVEGDDLWSLAERYYGDGTQWRRIAAANPDRLTGGADHLQVGWHLVVPGVAEPGQTAPTVRVREGDTLSSLAATHLGDPARWAELHALNRDAVPDADELAVGTVLELPAVEDDRTAAPQRPAEERRAAPDEDAPDGGGPGAQPSPRPPSAEPTASGPGTPTTSGAPTPATPGVAPPGPGTPAGQPTPDAPSGTAPTSEDAPTTQPGPPRPVAPEAEDPDGVTADAVARVGVVGSTGGLLAAALVGGFAYRRTLQLHGRPLGRALPLPSRRASTVRAALAQHQESLSLEHLLWVQRRVAAHCASRQEPVPPLTHAVVAPDAITLVHRGFLPAPSGFASTSELRPGADGPSRRTTWTLTAEDWQAHRHELVEDASAVAWPSLVSLGRTDRGHLLVSLTDLGLTTLATDDPELLRAAGTAVLMELACSPWAEQLTTTVLGAEAAEFAHAADLSGVHAATGLDEELDRLERRWRAQQQRPGVLALHRFEPDADTAWTPEVLVLADPPTEVQRERLHGLVLEGAPVGAVLPDPARTSVGPGLGCLRLRQDRARLETADDPVVELVPQLVGVEVREAVLELMRVSGSTATTPASWWGPATGAGPDAAGDEDRTVVRLPGRGSQEKEDDVPTSGGDADATRPPTVLMLGVVELIGARGTPPTRAVKQCIEYCAWLLENPGRTAPAMASSLVVAEGTRRSNMSRLRTWLGADEDGEPYLPDAYSGRISLHPAVGSDWDELQVLVAGGVPQARTDALVTALRMVRGAPLADAAPGQWGWAEEMRVQMLCTIRDIALVLTDRALEAGDLDLARWAAARALTVCPDDERLLVARLRTEHRAGHRAEVERIARRLTRSARVLGVDLDGDTVRVLQEVLEGRHRAREA</sequence>
<dbReference type="InterPro" id="IPR005158">
    <property type="entry name" value="BTAD"/>
</dbReference>
<dbReference type="EMBL" id="QOUI01000003">
    <property type="protein sequence ID" value="RCK70452.1"/>
    <property type="molecule type" value="Genomic_DNA"/>
</dbReference>
<feature type="transmembrane region" description="Helical" evidence="2">
    <location>
        <begin position="94"/>
        <end position="113"/>
    </location>
</feature>
<dbReference type="SMART" id="SM00257">
    <property type="entry name" value="LysM"/>
    <property type="match status" value="2"/>
</dbReference>
<dbReference type="Proteomes" id="UP000252770">
    <property type="component" value="Unassembled WGS sequence"/>
</dbReference>
<name>A0A367YZM1_9ACTN</name>
<dbReference type="Pfam" id="PF01476">
    <property type="entry name" value="LysM"/>
    <property type="match status" value="2"/>
</dbReference>
<feature type="compositionally biased region" description="Low complexity" evidence="1">
    <location>
        <begin position="304"/>
        <end position="325"/>
    </location>
</feature>
<keyword evidence="2" id="KW-0472">Membrane</keyword>
<feature type="domain" description="LysM" evidence="3">
    <location>
        <begin position="150"/>
        <end position="200"/>
    </location>
</feature>
<proteinExistence type="predicted"/>
<dbReference type="PANTHER" id="PTHR34700">
    <property type="entry name" value="POTASSIUM BINDING PROTEIN KBP"/>
    <property type="match status" value="1"/>
</dbReference>
<evidence type="ECO:0000313" key="5">
    <source>
        <dbReference type="Proteomes" id="UP000252770"/>
    </source>
</evidence>
<feature type="region of interest" description="Disordered" evidence="1">
    <location>
        <begin position="736"/>
        <end position="788"/>
    </location>
</feature>
<evidence type="ECO:0000313" key="4">
    <source>
        <dbReference type="EMBL" id="RCK70452.1"/>
    </source>
</evidence>
<feature type="region of interest" description="Disordered" evidence="1">
    <location>
        <begin position="263"/>
        <end position="372"/>
    </location>
</feature>
<feature type="compositionally biased region" description="Low complexity" evidence="1">
    <location>
        <begin position="744"/>
        <end position="753"/>
    </location>
</feature>
<keyword evidence="2" id="KW-1133">Transmembrane helix</keyword>
<feature type="compositionally biased region" description="Low complexity" evidence="1">
    <location>
        <begin position="127"/>
        <end position="142"/>
    </location>
</feature>
<comment type="caution">
    <text evidence="4">The sequence shown here is derived from an EMBL/GenBank/DDBJ whole genome shotgun (WGS) entry which is preliminary data.</text>
</comment>
<feature type="compositionally biased region" description="Polar residues" evidence="1">
    <location>
        <begin position="346"/>
        <end position="356"/>
    </location>
</feature>
<organism evidence="4 5">
    <name type="scientific">Desertihabitans brevis</name>
    <dbReference type="NCBI Taxonomy" id="2268447"/>
    <lineage>
        <taxon>Bacteria</taxon>
        <taxon>Bacillati</taxon>
        <taxon>Actinomycetota</taxon>
        <taxon>Actinomycetes</taxon>
        <taxon>Propionibacteriales</taxon>
        <taxon>Propionibacteriaceae</taxon>
        <taxon>Desertihabitans</taxon>
    </lineage>
</organism>
<dbReference type="PANTHER" id="PTHR34700:SF4">
    <property type="entry name" value="PHAGE-LIKE ELEMENT PBSX PROTEIN XKDP"/>
    <property type="match status" value="1"/>
</dbReference>
<evidence type="ECO:0000259" key="3">
    <source>
        <dbReference type="PROSITE" id="PS51782"/>
    </source>
</evidence>
<dbReference type="Gene3D" id="1.25.40.10">
    <property type="entry name" value="Tetratricopeptide repeat domain"/>
    <property type="match status" value="1"/>
</dbReference>
<evidence type="ECO:0000256" key="2">
    <source>
        <dbReference type="SAM" id="Phobius"/>
    </source>
</evidence>
<dbReference type="InterPro" id="IPR018392">
    <property type="entry name" value="LysM"/>
</dbReference>
<dbReference type="InterPro" id="IPR052196">
    <property type="entry name" value="Bact_Kbp"/>
</dbReference>
<feature type="region of interest" description="Disordered" evidence="1">
    <location>
        <begin position="127"/>
        <end position="151"/>
    </location>
</feature>
<feature type="domain" description="LysM" evidence="3">
    <location>
        <begin position="211"/>
        <end position="260"/>
    </location>
</feature>
<feature type="compositionally biased region" description="Basic and acidic residues" evidence="1">
    <location>
        <begin position="264"/>
        <end position="282"/>
    </location>
</feature>
<feature type="compositionally biased region" description="Low complexity" evidence="1">
    <location>
        <begin position="334"/>
        <end position="343"/>
    </location>
</feature>
<dbReference type="AlphaFoldDB" id="A0A367YZM1"/>
<dbReference type="InterPro" id="IPR011990">
    <property type="entry name" value="TPR-like_helical_dom_sf"/>
</dbReference>
<keyword evidence="5" id="KW-1185">Reference proteome</keyword>
<accession>A0A367YZM1</accession>
<dbReference type="SMART" id="SM01043">
    <property type="entry name" value="BTAD"/>
    <property type="match status" value="1"/>
</dbReference>
<dbReference type="CDD" id="cd00118">
    <property type="entry name" value="LysM"/>
    <property type="match status" value="2"/>
</dbReference>
<reference evidence="4 5" key="1">
    <citation type="submission" date="2018-07" db="EMBL/GenBank/DDBJ databases">
        <title>Desertimonas flava gen. nov. sp. nov.</title>
        <authorList>
            <person name="Liu S."/>
        </authorList>
    </citation>
    <scope>NUCLEOTIDE SEQUENCE [LARGE SCALE GENOMIC DNA]</scope>
    <source>
        <strain evidence="4 5">16Sb5-5</strain>
    </source>
</reference>
<keyword evidence="2" id="KW-0812">Transmembrane</keyword>
<dbReference type="SUPFAM" id="SSF54106">
    <property type="entry name" value="LysM domain"/>
    <property type="match status" value="1"/>
</dbReference>
<protein>
    <submittedName>
        <fullName evidence="4">LysM peptidoglycan-binding domain-containing protein</fullName>
    </submittedName>
</protein>
<dbReference type="PROSITE" id="PS51782">
    <property type="entry name" value="LYSM"/>
    <property type="match status" value="2"/>
</dbReference>
<feature type="transmembrane region" description="Helical" evidence="2">
    <location>
        <begin position="49"/>
        <end position="73"/>
    </location>
</feature>
<dbReference type="Gene3D" id="3.10.350.10">
    <property type="entry name" value="LysM domain"/>
    <property type="match status" value="2"/>
</dbReference>
<dbReference type="InterPro" id="IPR036779">
    <property type="entry name" value="LysM_dom_sf"/>
</dbReference>
<evidence type="ECO:0000256" key="1">
    <source>
        <dbReference type="SAM" id="MobiDB-lite"/>
    </source>
</evidence>